<sequence>MDSKADEAVSLALAHPNPFDRPKVLTSLSVELANRFELTGQLEDLNGSIKASKEAICLGQAEDSQQAIWFTNLSVNLGRRYDRLGQQEDLEEAVKAAEEAVRLSPTEHPSRLFCLYNLSNNYGRRYSSCGRMEDLKNAIYRAEEAVQIVAPDDPMLALVINHLGRVLHVRYERTGELEDLQMAIRHAEKAVQLLPSDHTHLPQCLSELSGNLGLRYQRTGALEDLDQAILRVKQALQLTLDKDPQQAQQARYLNSLGNLLESKYERTGQLQDLEAAINKAEMASKLLPKGHPFRALYLSNLSNKFAMRYERTDRLEDLEEAISNAREAVQLPRIDEHGLATSLSNLGVQLRWRYERIGNMEDLEDAVAKAREAVHSTPPGHSDRAPMMSNLGLVLQRRYMSTGQMSDLIEAIDIEQIAVLLTPSDHASLAGRLINLSTKFQMLFDRTKQTEYLDEAIKKAERGVQATPSDHPDLAMYLNILGRQQYKSPNPLHHTRALDSFLRSWSCVNGIPSKRLPSAVAAINLLQDQRDWSRASEIANDAIRVLPIVNNRSLARDDQQHALSMFAGLAATACSLSVQAGRDVSEALEILELGRGAILGLLIDDRRDISQLLLSCPEEAKLYESLRAEVNVPAGDPLDAGRQQQKAKSRQDAVVNLEKCIHRIRAIPGHERFLRGATAQELQQQAKTGPITIVNVTQLRADAILVSQSGINLVPLPDFSFQSIQGWIDLGLTNFTRSDYGKKNKLYRAFLAWIWKACVQVVLEKLTDEPQTGVSKSRCRRIWWIGTGAACTIPFHAAGDHSPGSAQNTFSHAISSYTPTIKALDFARERIATTRVADMTVAAATVNKKALAIVLMPETPGEADLPYVTGEASNIHASAASAFSIQELRCPDADEVRERLQECHIFHYAGHGQSNPRDPSDGCLVLQKRAQPLGKPIQDRLTVRQISDMYLPHAHLAYLSACSTAENSATGLLDEVIHLVSGFQVAGFGHVIGSMWPSADGVCAEVARDFYAKLSQEDKLLSRDGSIPAALQAAVIKARERYSGQPLLWAQYVHFGA</sequence>
<evidence type="ECO:0000259" key="1">
    <source>
        <dbReference type="Pfam" id="PF12770"/>
    </source>
</evidence>
<dbReference type="InterPro" id="IPR024983">
    <property type="entry name" value="CHAT_dom"/>
</dbReference>
<proteinExistence type="predicted"/>
<keyword evidence="3" id="KW-1185">Reference proteome</keyword>
<dbReference type="RefSeq" id="XP_016616117.1">
    <property type="nucleotide sequence ID" value="XM_016767325.1"/>
</dbReference>
<dbReference type="PANTHER" id="PTHR19959:SF119">
    <property type="entry name" value="FUNGAL LIPASE-LIKE DOMAIN-CONTAINING PROTEIN"/>
    <property type="match status" value="1"/>
</dbReference>
<dbReference type="OrthoDB" id="9991317at2759"/>
<dbReference type="InterPro" id="IPR011990">
    <property type="entry name" value="TPR-like_helical_dom_sf"/>
</dbReference>
<name>A0A0D2H832_CLAB1</name>
<dbReference type="EMBL" id="KN846995">
    <property type="protein sequence ID" value="KIW89448.1"/>
    <property type="molecule type" value="Genomic_DNA"/>
</dbReference>
<dbReference type="Gene3D" id="1.25.40.10">
    <property type="entry name" value="Tetratricopeptide repeat domain"/>
    <property type="match status" value="2"/>
</dbReference>
<evidence type="ECO:0000313" key="2">
    <source>
        <dbReference type="EMBL" id="KIW89448.1"/>
    </source>
</evidence>
<accession>A0A0D2H832</accession>
<dbReference type="AlphaFoldDB" id="A0A0D2H832"/>
<feature type="domain" description="CHAT" evidence="1">
    <location>
        <begin position="749"/>
        <end position="1056"/>
    </location>
</feature>
<dbReference type="PANTHER" id="PTHR19959">
    <property type="entry name" value="KINESIN LIGHT CHAIN"/>
    <property type="match status" value="1"/>
</dbReference>
<dbReference type="HOGENOM" id="CLU_001305_0_0_1"/>
<organism evidence="2 3">
    <name type="scientific">Cladophialophora bantiana (strain ATCC 10958 / CBS 173.52 / CDC B-1940 / NIH 8579)</name>
    <name type="common">Xylohypha bantiana</name>
    <dbReference type="NCBI Taxonomy" id="1442370"/>
    <lineage>
        <taxon>Eukaryota</taxon>
        <taxon>Fungi</taxon>
        <taxon>Dikarya</taxon>
        <taxon>Ascomycota</taxon>
        <taxon>Pezizomycotina</taxon>
        <taxon>Eurotiomycetes</taxon>
        <taxon>Chaetothyriomycetidae</taxon>
        <taxon>Chaetothyriales</taxon>
        <taxon>Herpotrichiellaceae</taxon>
        <taxon>Cladophialophora</taxon>
    </lineage>
</organism>
<dbReference type="VEuPathDB" id="FungiDB:Z519_09604"/>
<protein>
    <recommendedName>
        <fullName evidence="1">CHAT domain-containing protein</fullName>
    </recommendedName>
</protein>
<dbReference type="Pfam" id="PF12770">
    <property type="entry name" value="CHAT"/>
    <property type="match status" value="1"/>
</dbReference>
<gene>
    <name evidence="2" type="ORF">Z519_09604</name>
</gene>
<reference evidence="2" key="1">
    <citation type="submission" date="2015-01" db="EMBL/GenBank/DDBJ databases">
        <title>The Genome Sequence of Cladophialophora bantiana CBS 173.52.</title>
        <authorList>
            <consortium name="The Broad Institute Genomics Platform"/>
            <person name="Cuomo C."/>
            <person name="de Hoog S."/>
            <person name="Gorbushina A."/>
            <person name="Stielow B."/>
            <person name="Teixiera M."/>
            <person name="Abouelleil A."/>
            <person name="Chapman S.B."/>
            <person name="Priest M."/>
            <person name="Young S.K."/>
            <person name="Wortman J."/>
            <person name="Nusbaum C."/>
            <person name="Birren B."/>
        </authorList>
    </citation>
    <scope>NUCLEOTIDE SEQUENCE [LARGE SCALE GENOMIC DNA]</scope>
    <source>
        <strain evidence="2">CBS 173.52</strain>
    </source>
</reference>
<dbReference type="GeneID" id="27702532"/>
<evidence type="ECO:0000313" key="3">
    <source>
        <dbReference type="Proteomes" id="UP000053789"/>
    </source>
</evidence>
<dbReference type="Pfam" id="PF13374">
    <property type="entry name" value="TPR_10"/>
    <property type="match status" value="1"/>
</dbReference>
<dbReference type="Proteomes" id="UP000053789">
    <property type="component" value="Unassembled WGS sequence"/>
</dbReference>
<dbReference type="SUPFAM" id="SSF81901">
    <property type="entry name" value="HCP-like"/>
    <property type="match status" value="1"/>
</dbReference>